<gene>
    <name evidence="1" type="ORF">ESZ36_18920</name>
</gene>
<dbReference type="InterPro" id="IPR036412">
    <property type="entry name" value="HAD-like_sf"/>
</dbReference>
<keyword evidence="2" id="KW-1185">Reference proteome</keyword>
<reference evidence="1 2" key="1">
    <citation type="submission" date="2019-07" db="EMBL/GenBank/DDBJ databases">
        <title>Genomes of sea-ice associated Colwellia species.</title>
        <authorList>
            <person name="Bowman J.P."/>
        </authorList>
    </citation>
    <scope>NUCLEOTIDE SEQUENCE [LARGE SCALE GENOMIC DNA]</scope>
    <source>
        <strain evidence="1 2">ACAM 459</strain>
    </source>
</reference>
<dbReference type="InterPro" id="IPR023214">
    <property type="entry name" value="HAD_sf"/>
</dbReference>
<accession>A0A5C6Q779</accession>
<dbReference type="AlphaFoldDB" id="A0A5C6Q779"/>
<dbReference type="EMBL" id="VOLT01000012">
    <property type="protein sequence ID" value="TWX64769.1"/>
    <property type="molecule type" value="Genomic_DNA"/>
</dbReference>
<dbReference type="SFLD" id="SFLDG01129">
    <property type="entry name" value="C1.5:_HAD__Beta-PGM__Phosphata"/>
    <property type="match status" value="1"/>
</dbReference>
<sequence length="206" mass="22511">MLLTHKLLGVIFDLDNTLVSSSLNFDCIRESLGCAKEIDLLDFVDSLPENKKIAANKVLVDYEISDALSASKLAGTDELLALLSKLSIPCAIVTRNCKQAALIKLNNNNIDVPILLTREDHKAKPAPDALLHLAQYWNTPPENLLYVGDYLYDLQAAQNANTMSCLVTYAKALSYASLANIVVNDLSELSEAIKQKFSVNNVNVCG</sequence>
<dbReference type="OrthoDB" id="5623813at2"/>
<dbReference type="CDD" id="cd01427">
    <property type="entry name" value="HAD_like"/>
    <property type="match status" value="1"/>
</dbReference>
<evidence type="ECO:0000313" key="1">
    <source>
        <dbReference type="EMBL" id="TWX64769.1"/>
    </source>
</evidence>
<organism evidence="1 2">
    <name type="scientific">Colwellia demingiae</name>
    <dbReference type="NCBI Taxonomy" id="89401"/>
    <lineage>
        <taxon>Bacteria</taxon>
        <taxon>Pseudomonadati</taxon>
        <taxon>Pseudomonadota</taxon>
        <taxon>Gammaproteobacteria</taxon>
        <taxon>Alteromonadales</taxon>
        <taxon>Colwelliaceae</taxon>
        <taxon>Colwellia</taxon>
    </lineage>
</organism>
<comment type="caution">
    <text evidence="1">The sequence shown here is derived from an EMBL/GenBank/DDBJ whole genome shotgun (WGS) entry which is preliminary data.</text>
</comment>
<name>A0A5C6Q779_9GAMM</name>
<dbReference type="PANTHER" id="PTHR43885">
    <property type="entry name" value="HALOACID DEHALOGENASE-LIKE HYDROLASE"/>
    <property type="match status" value="1"/>
</dbReference>
<dbReference type="InterPro" id="IPR041492">
    <property type="entry name" value="HAD_2"/>
</dbReference>
<dbReference type="Gene3D" id="3.40.50.1000">
    <property type="entry name" value="HAD superfamily/HAD-like"/>
    <property type="match status" value="1"/>
</dbReference>
<dbReference type="InterPro" id="IPR006439">
    <property type="entry name" value="HAD-SF_hydro_IA"/>
</dbReference>
<dbReference type="GO" id="GO:0016787">
    <property type="term" value="F:hydrolase activity"/>
    <property type="evidence" value="ECO:0007669"/>
    <property type="project" value="UniProtKB-KW"/>
</dbReference>
<dbReference type="PANTHER" id="PTHR43885:SF1">
    <property type="entry name" value="SUPERFAMILY HYDROLASE, PUTATIVE (AFU_ORTHOLOGUE AFUA_4G13290)-RELATED"/>
    <property type="match status" value="1"/>
</dbReference>
<dbReference type="Gene3D" id="1.10.260.80">
    <property type="match status" value="1"/>
</dbReference>
<evidence type="ECO:0000313" key="2">
    <source>
        <dbReference type="Proteomes" id="UP000321822"/>
    </source>
</evidence>
<dbReference type="SUPFAM" id="SSF56784">
    <property type="entry name" value="HAD-like"/>
    <property type="match status" value="1"/>
</dbReference>
<protein>
    <submittedName>
        <fullName evidence="1">HAD family hydrolase</fullName>
    </submittedName>
</protein>
<dbReference type="NCBIfam" id="TIGR01549">
    <property type="entry name" value="HAD-SF-IA-v1"/>
    <property type="match status" value="1"/>
</dbReference>
<dbReference type="Proteomes" id="UP000321822">
    <property type="component" value="Unassembled WGS sequence"/>
</dbReference>
<dbReference type="Pfam" id="PF13419">
    <property type="entry name" value="HAD_2"/>
    <property type="match status" value="1"/>
</dbReference>
<keyword evidence="1" id="KW-0378">Hydrolase</keyword>
<proteinExistence type="predicted"/>
<dbReference type="SFLD" id="SFLDS00003">
    <property type="entry name" value="Haloacid_Dehalogenase"/>
    <property type="match status" value="1"/>
</dbReference>